<dbReference type="GeneID" id="117577690"/>
<proteinExistence type="predicted"/>
<organism evidence="2 3">
    <name type="scientific">Drosophila albomicans</name>
    <name type="common">Fruit fly</name>
    <dbReference type="NCBI Taxonomy" id="7291"/>
    <lineage>
        <taxon>Eukaryota</taxon>
        <taxon>Metazoa</taxon>
        <taxon>Ecdysozoa</taxon>
        <taxon>Arthropoda</taxon>
        <taxon>Hexapoda</taxon>
        <taxon>Insecta</taxon>
        <taxon>Pterygota</taxon>
        <taxon>Neoptera</taxon>
        <taxon>Endopterygota</taxon>
        <taxon>Diptera</taxon>
        <taxon>Brachycera</taxon>
        <taxon>Muscomorpha</taxon>
        <taxon>Ephydroidea</taxon>
        <taxon>Drosophilidae</taxon>
        <taxon>Drosophila</taxon>
    </lineage>
</organism>
<sequence>MKQPDPVFATACIWSLLIVCSSAELNLDKIDLQSQLPEDIAKSNYSYSDFKELFRNKCTEVTGRESDGDLAYTEIELAFGALTECMNSLVNVTALQQEIQEASPLGELDVVFNKYCKKRSNATECFDAFTDKLLPCLHPEEQESQQEIKRIVQSLLNFVCHKDGDQIALFIAEEGPECLGSQRDNIEQCWNSTLSTFVNNPDIRENNKIKKLPKLVVGETECADIRNLELCVVRHLEHCTKITPANLIESMFNFIRNETVCRKYHTLPLISDRASNVFLDTSPNLMFSLFTFILHKLYYF</sequence>
<accession>A0A6P8XPD4</accession>
<dbReference type="Pfam" id="PF07165">
    <property type="entry name" value="DUF1397"/>
    <property type="match status" value="1"/>
</dbReference>
<keyword evidence="1" id="KW-0732">Signal</keyword>
<dbReference type="InterPro" id="IPR009832">
    <property type="entry name" value="DUF1397"/>
</dbReference>
<protein>
    <submittedName>
        <fullName evidence="3">27 kDa glycoprotein</fullName>
    </submittedName>
</protein>
<dbReference type="Proteomes" id="UP000515160">
    <property type="component" value="Chromosome X"/>
</dbReference>
<dbReference type="OrthoDB" id="6512861at2759"/>
<evidence type="ECO:0000313" key="3">
    <source>
        <dbReference type="RefSeq" id="XP_034118481.1"/>
    </source>
</evidence>
<evidence type="ECO:0000256" key="1">
    <source>
        <dbReference type="SAM" id="SignalP"/>
    </source>
</evidence>
<dbReference type="PANTHER" id="PTHR20997:SF2">
    <property type="entry name" value="EG:BACR42I17.2 PROTEIN-RELATED"/>
    <property type="match status" value="1"/>
</dbReference>
<dbReference type="RefSeq" id="XP_034118481.1">
    <property type="nucleotide sequence ID" value="XM_034262590.2"/>
</dbReference>
<dbReference type="AlphaFoldDB" id="A0A6P8XPD4"/>
<keyword evidence="2" id="KW-1185">Reference proteome</keyword>
<evidence type="ECO:0000313" key="2">
    <source>
        <dbReference type="Proteomes" id="UP000515160"/>
    </source>
</evidence>
<reference evidence="3" key="1">
    <citation type="submission" date="2025-08" db="UniProtKB">
        <authorList>
            <consortium name="RefSeq"/>
        </authorList>
    </citation>
    <scope>IDENTIFICATION</scope>
    <source>
        <strain evidence="3">15112-1751.03</strain>
        <tissue evidence="3">Whole Adult</tissue>
    </source>
</reference>
<feature type="chain" id="PRO_5028037007" evidence="1">
    <location>
        <begin position="24"/>
        <end position="300"/>
    </location>
</feature>
<gene>
    <name evidence="3" type="primary">LOC117577690</name>
</gene>
<feature type="signal peptide" evidence="1">
    <location>
        <begin position="1"/>
        <end position="23"/>
    </location>
</feature>
<name>A0A6P8XPD4_DROAB</name>
<dbReference type="PANTHER" id="PTHR20997">
    <property type="entry name" value="EG:BACR42I17.2 PROTEIN-RELATED"/>
    <property type="match status" value="1"/>
</dbReference>